<feature type="transmembrane region" description="Helical" evidence="1">
    <location>
        <begin position="52"/>
        <end position="69"/>
    </location>
</feature>
<dbReference type="Proteomes" id="UP000299102">
    <property type="component" value="Unassembled WGS sequence"/>
</dbReference>
<accession>A0A4C1U5F0</accession>
<keyword evidence="1" id="KW-1133">Transmembrane helix</keyword>
<organism evidence="2 3">
    <name type="scientific">Eumeta variegata</name>
    <name type="common">Bagworm moth</name>
    <name type="synonym">Eumeta japonica</name>
    <dbReference type="NCBI Taxonomy" id="151549"/>
    <lineage>
        <taxon>Eukaryota</taxon>
        <taxon>Metazoa</taxon>
        <taxon>Ecdysozoa</taxon>
        <taxon>Arthropoda</taxon>
        <taxon>Hexapoda</taxon>
        <taxon>Insecta</taxon>
        <taxon>Pterygota</taxon>
        <taxon>Neoptera</taxon>
        <taxon>Endopterygota</taxon>
        <taxon>Lepidoptera</taxon>
        <taxon>Glossata</taxon>
        <taxon>Ditrysia</taxon>
        <taxon>Tineoidea</taxon>
        <taxon>Psychidae</taxon>
        <taxon>Oiketicinae</taxon>
        <taxon>Eumeta</taxon>
    </lineage>
</organism>
<keyword evidence="1" id="KW-0472">Membrane</keyword>
<evidence type="ECO:0000313" key="2">
    <source>
        <dbReference type="EMBL" id="GBP21347.1"/>
    </source>
</evidence>
<dbReference type="AlphaFoldDB" id="A0A4C1U5F0"/>
<evidence type="ECO:0000256" key="1">
    <source>
        <dbReference type="SAM" id="Phobius"/>
    </source>
</evidence>
<evidence type="ECO:0000313" key="3">
    <source>
        <dbReference type="Proteomes" id="UP000299102"/>
    </source>
</evidence>
<dbReference type="EMBL" id="BGZK01000128">
    <property type="protein sequence ID" value="GBP21347.1"/>
    <property type="molecule type" value="Genomic_DNA"/>
</dbReference>
<proteinExistence type="predicted"/>
<sequence>MNDLDEKLHLYCDPECGRCRHRDSNRHRLKPKVKEFIPRPRGRSRGRVVPPFSYTLFLVMYTLFSLVYARNSARMDRCEGEIPSFFISTAQAVSHDTDPGFVLGPDPSPTSTSIPIAV</sequence>
<gene>
    <name evidence="2" type="ORF">EVAR_11946_1</name>
</gene>
<name>A0A4C1U5F0_EUMVA</name>
<reference evidence="2 3" key="1">
    <citation type="journal article" date="2019" name="Commun. Biol.">
        <title>The bagworm genome reveals a unique fibroin gene that provides high tensile strength.</title>
        <authorList>
            <person name="Kono N."/>
            <person name="Nakamura H."/>
            <person name="Ohtoshi R."/>
            <person name="Tomita M."/>
            <person name="Numata K."/>
            <person name="Arakawa K."/>
        </authorList>
    </citation>
    <scope>NUCLEOTIDE SEQUENCE [LARGE SCALE GENOMIC DNA]</scope>
</reference>
<comment type="caution">
    <text evidence="2">The sequence shown here is derived from an EMBL/GenBank/DDBJ whole genome shotgun (WGS) entry which is preliminary data.</text>
</comment>
<keyword evidence="3" id="KW-1185">Reference proteome</keyword>
<keyword evidence="1" id="KW-0812">Transmembrane</keyword>
<protein>
    <submittedName>
        <fullName evidence="2">Uncharacterized protein</fullName>
    </submittedName>
</protein>